<dbReference type="PANTHER" id="PTHR23528">
    <property type="match status" value="1"/>
</dbReference>
<comment type="caution">
    <text evidence="7">The sequence shown here is derived from an EMBL/GenBank/DDBJ whole genome shotgun (WGS) entry which is preliminary data.</text>
</comment>
<evidence type="ECO:0000313" key="7">
    <source>
        <dbReference type="EMBL" id="NKX50795.1"/>
    </source>
</evidence>
<feature type="transmembrane region" description="Helical" evidence="5">
    <location>
        <begin position="156"/>
        <end position="177"/>
    </location>
</feature>
<comment type="subcellular location">
    <subcellularLocation>
        <location evidence="1">Cell membrane</location>
        <topology evidence="1">Multi-pass membrane protein</topology>
    </subcellularLocation>
</comment>
<evidence type="ECO:0000256" key="2">
    <source>
        <dbReference type="ARBA" id="ARBA00022692"/>
    </source>
</evidence>
<keyword evidence="2 5" id="KW-0812">Transmembrane</keyword>
<dbReference type="PROSITE" id="PS50850">
    <property type="entry name" value="MFS"/>
    <property type="match status" value="1"/>
</dbReference>
<feature type="domain" description="Major facilitator superfamily (MFS) profile" evidence="6">
    <location>
        <begin position="23"/>
        <end position="214"/>
    </location>
</feature>
<feature type="non-terminal residue" evidence="7">
    <location>
        <position position="214"/>
    </location>
</feature>
<keyword evidence="8" id="KW-1185">Reference proteome</keyword>
<reference evidence="7 8" key="1">
    <citation type="submission" date="2020-04" db="EMBL/GenBank/DDBJ databases">
        <authorList>
            <person name="Liu S."/>
        </authorList>
    </citation>
    <scope>NUCLEOTIDE SEQUENCE [LARGE SCALE GENOMIC DNA]</scope>
    <source>
        <strain evidence="7 8">CGMCC 1.15091</strain>
    </source>
</reference>
<feature type="transmembrane region" description="Helical" evidence="5">
    <location>
        <begin position="97"/>
        <end position="114"/>
    </location>
</feature>
<evidence type="ECO:0000256" key="1">
    <source>
        <dbReference type="ARBA" id="ARBA00004651"/>
    </source>
</evidence>
<keyword evidence="4 5" id="KW-0472">Membrane</keyword>
<keyword evidence="3 5" id="KW-1133">Transmembrane helix</keyword>
<evidence type="ECO:0000256" key="4">
    <source>
        <dbReference type="ARBA" id="ARBA00023136"/>
    </source>
</evidence>
<dbReference type="EMBL" id="JAAZSR010000129">
    <property type="protein sequence ID" value="NKX50795.1"/>
    <property type="molecule type" value="Genomic_DNA"/>
</dbReference>
<name>A0ABX1JRQ3_9MICC</name>
<dbReference type="Pfam" id="PF07690">
    <property type="entry name" value="MFS_1"/>
    <property type="match status" value="1"/>
</dbReference>
<protein>
    <submittedName>
        <fullName evidence="7">MFS transporter</fullName>
    </submittedName>
</protein>
<dbReference type="InterPro" id="IPR020846">
    <property type="entry name" value="MFS_dom"/>
</dbReference>
<feature type="transmembrane region" description="Helical" evidence="5">
    <location>
        <begin position="120"/>
        <end position="144"/>
    </location>
</feature>
<organism evidence="7 8">
    <name type="scientific">Arthrobacter deserti</name>
    <dbReference type="NCBI Taxonomy" id="1742687"/>
    <lineage>
        <taxon>Bacteria</taxon>
        <taxon>Bacillati</taxon>
        <taxon>Actinomycetota</taxon>
        <taxon>Actinomycetes</taxon>
        <taxon>Micrococcales</taxon>
        <taxon>Micrococcaceae</taxon>
        <taxon>Arthrobacter</taxon>
    </lineage>
</organism>
<accession>A0ABX1JRQ3</accession>
<evidence type="ECO:0000313" key="8">
    <source>
        <dbReference type="Proteomes" id="UP000523795"/>
    </source>
</evidence>
<dbReference type="Proteomes" id="UP000523795">
    <property type="component" value="Unassembled WGS sequence"/>
</dbReference>
<sequence>MPSTPPAAPPHELRPPARIWKPLPLAGGLGLLYACTYLTLAAVSVIYLPLRVAELEPGGKAGALAAVSTATALLVMVGQPVIGALSDRTRSRWGRRAPWMLAGALASALALPVLGAADGLLLLGIAAAANELALNAVLAPAAAVVVDRVPVSRRGLASAASGTGFLVGSAAGALVVGAGMAGAAPLLALLVPAAVAVFVLLNPDRPEQHAPRRT</sequence>
<dbReference type="Gene3D" id="1.20.1250.20">
    <property type="entry name" value="MFS general substrate transporter like domains"/>
    <property type="match status" value="1"/>
</dbReference>
<evidence type="ECO:0000256" key="3">
    <source>
        <dbReference type="ARBA" id="ARBA00022989"/>
    </source>
</evidence>
<feature type="transmembrane region" description="Helical" evidence="5">
    <location>
        <begin position="183"/>
        <end position="203"/>
    </location>
</feature>
<evidence type="ECO:0000259" key="6">
    <source>
        <dbReference type="PROSITE" id="PS50850"/>
    </source>
</evidence>
<dbReference type="PANTHER" id="PTHR23528:SF1">
    <property type="entry name" value="MAJOR FACILITATOR SUPERFAMILY (MFS) PROFILE DOMAIN-CONTAINING PROTEIN"/>
    <property type="match status" value="1"/>
</dbReference>
<dbReference type="SUPFAM" id="SSF103473">
    <property type="entry name" value="MFS general substrate transporter"/>
    <property type="match status" value="1"/>
</dbReference>
<dbReference type="InterPro" id="IPR011701">
    <property type="entry name" value="MFS"/>
</dbReference>
<proteinExistence type="predicted"/>
<dbReference type="InterPro" id="IPR036259">
    <property type="entry name" value="MFS_trans_sf"/>
</dbReference>
<feature type="transmembrane region" description="Helical" evidence="5">
    <location>
        <begin position="62"/>
        <end position="85"/>
    </location>
</feature>
<feature type="transmembrane region" description="Helical" evidence="5">
    <location>
        <begin position="23"/>
        <end position="50"/>
    </location>
</feature>
<gene>
    <name evidence="7" type="ORF">HER39_09500</name>
</gene>
<evidence type="ECO:0000256" key="5">
    <source>
        <dbReference type="SAM" id="Phobius"/>
    </source>
</evidence>